<gene>
    <name evidence="8" type="ORF">JY572_31740</name>
</gene>
<keyword evidence="1" id="KW-0808">Transferase</keyword>
<keyword evidence="3 8" id="KW-0418">Kinase</keyword>
<accession>A0ABX7N2P1</accession>
<sequence length="676" mass="71911">MACGHCAVEHPAGTSCPAVPSLEGQHHGPLVLRGAVGVGTLGTVYRAEHGPSGHLFAVKVLHPRLAVQPAVKAAFLEEARRLRALRHRHVARVLDARPGPLGLPCLLMEYVEGEAFSRLPVPLVPGAAVGLLAQVLEALEAAHARGLVHGGLSAECLRLTRDSRVKVLGFGSRAVLSARLTPRERACGMVVGSPSFLAPEQWAGRAVDARTDVYALGVVGYLLVTGRLPFGFGRVGAMSPVEPRVLAPRVPPALSAVLLRALAERPEERFEDARAFREALLDGVGRATARTRTLRGDVSLFGDVMPEDGATPMHAALRDVAHVQDAMRRAAASHELSTRDGTAEAPASRHGTGSSRDSKDSACAPVGTRGLSMLDASPGGATEPLRVRLGLAPDAEFVPVKVSEVTVEGFFAAWAGPLPPLAAQLPVELSLGGRMVACDCDVVRHVTREEARLGNGIRGLYVQFASEAARRLLARVLGVSVTLEDRDGEPVPDVEVARLLSCAAETVEDPYALLGVSPGEDFEGVRRRASEARARLSRLGQRMLPASQRRALESLCSRVEAAERLLAEPMTRLGFDAGRGNLAGVERCLEAGLADERVAPLRKAFLEARPLAESRARSLFVQGQALEAHDAPESALRQYAEALSLDPLNLSWLRHYQGLRGSIRTLIPSPSGAAMQ</sequence>
<keyword evidence="9" id="KW-1185">Reference proteome</keyword>
<evidence type="ECO:0000313" key="9">
    <source>
        <dbReference type="Proteomes" id="UP000663090"/>
    </source>
</evidence>
<evidence type="ECO:0000259" key="7">
    <source>
        <dbReference type="PROSITE" id="PS50011"/>
    </source>
</evidence>
<reference evidence="8 9" key="1">
    <citation type="submission" date="2021-02" db="EMBL/GenBank/DDBJ databases">
        <title>De Novo genome assembly of isolated myxobacteria.</title>
        <authorList>
            <person name="Stevens D.C."/>
        </authorList>
    </citation>
    <scope>NUCLEOTIDE SEQUENCE [LARGE SCALE GENOMIC DNA]</scope>
    <source>
        <strain evidence="8 9">SCHIC003</strain>
    </source>
</reference>
<evidence type="ECO:0000256" key="4">
    <source>
        <dbReference type="ARBA" id="ARBA00022840"/>
    </source>
</evidence>
<feature type="repeat" description="TPR" evidence="5">
    <location>
        <begin position="616"/>
        <end position="649"/>
    </location>
</feature>
<dbReference type="Pfam" id="PF00069">
    <property type="entry name" value="Pkinase"/>
    <property type="match status" value="1"/>
</dbReference>
<dbReference type="Gene3D" id="3.30.200.20">
    <property type="entry name" value="Phosphorylase Kinase, domain 1"/>
    <property type="match status" value="1"/>
</dbReference>
<dbReference type="SUPFAM" id="SSF56112">
    <property type="entry name" value="Protein kinase-like (PK-like)"/>
    <property type="match status" value="1"/>
</dbReference>
<evidence type="ECO:0000256" key="5">
    <source>
        <dbReference type="PROSITE-ProRule" id="PRU00339"/>
    </source>
</evidence>
<name>A0ABX7N2P1_9BACT</name>
<keyword evidence="5" id="KW-0802">TPR repeat</keyword>
<dbReference type="Proteomes" id="UP000663090">
    <property type="component" value="Chromosome"/>
</dbReference>
<keyword evidence="2" id="KW-0547">Nucleotide-binding</keyword>
<dbReference type="PROSITE" id="PS50005">
    <property type="entry name" value="TPR"/>
    <property type="match status" value="1"/>
</dbReference>
<keyword evidence="4" id="KW-0067">ATP-binding</keyword>
<feature type="domain" description="Protein kinase" evidence="7">
    <location>
        <begin position="30"/>
        <end position="281"/>
    </location>
</feature>
<dbReference type="Gene3D" id="1.10.510.10">
    <property type="entry name" value="Transferase(Phosphotransferase) domain 1"/>
    <property type="match status" value="1"/>
</dbReference>
<dbReference type="InterPro" id="IPR019734">
    <property type="entry name" value="TPR_rpt"/>
</dbReference>
<dbReference type="PROSITE" id="PS50011">
    <property type="entry name" value="PROTEIN_KINASE_DOM"/>
    <property type="match status" value="1"/>
</dbReference>
<dbReference type="InterPro" id="IPR000719">
    <property type="entry name" value="Prot_kinase_dom"/>
</dbReference>
<evidence type="ECO:0000256" key="6">
    <source>
        <dbReference type="SAM" id="MobiDB-lite"/>
    </source>
</evidence>
<dbReference type="EMBL" id="CP071091">
    <property type="protein sequence ID" value="QSQ12888.1"/>
    <property type="molecule type" value="Genomic_DNA"/>
</dbReference>
<dbReference type="RefSeq" id="WP_206714598.1">
    <property type="nucleotide sequence ID" value="NZ_CP071091.1"/>
</dbReference>
<evidence type="ECO:0000256" key="1">
    <source>
        <dbReference type="ARBA" id="ARBA00022679"/>
    </source>
</evidence>
<dbReference type="PANTHER" id="PTHR43289">
    <property type="entry name" value="MITOGEN-ACTIVATED PROTEIN KINASE KINASE KINASE 20-RELATED"/>
    <property type="match status" value="1"/>
</dbReference>
<dbReference type="PANTHER" id="PTHR43289:SF6">
    <property type="entry name" value="SERINE_THREONINE-PROTEIN KINASE NEKL-3"/>
    <property type="match status" value="1"/>
</dbReference>
<dbReference type="CDD" id="cd14014">
    <property type="entry name" value="STKc_PknB_like"/>
    <property type="match status" value="1"/>
</dbReference>
<protein>
    <submittedName>
        <fullName evidence="8">Serine/threonine protein kinase</fullName>
    </submittedName>
</protein>
<evidence type="ECO:0000313" key="8">
    <source>
        <dbReference type="EMBL" id="QSQ12888.1"/>
    </source>
</evidence>
<keyword evidence="8" id="KW-0723">Serine/threonine-protein kinase</keyword>
<feature type="region of interest" description="Disordered" evidence="6">
    <location>
        <begin position="328"/>
        <end position="377"/>
    </location>
</feature>
<evidence type="ECO:0000256" key="3">
    <source>
        <dbReference type="ARBA" id="ARBA00022777"/>
    </source>
</evidence>
<dbReference type="GO" id="GO:0004674">
    <property type="term" value="F:protein serine/threonine kinase activity"/>
    <property type="evidence" value="ECO:0007669"/>
    <property type="project" value="UniProtKB-KW"/>
</dbReference>
<organism evidence="8 9">
    <name type="scientific">Myxococcus landrumensis</name>
    <dbReference type="NCBI Taxonomy" id="2813577"/>
    <lineage>
        <taxon>Bacteria</taxon>
        <taxon>Pseudomonadati</taxon>
        <taxon>Myxococcota</taxon>
        <taxon>Myxococcia</taxon>
        <taxon>Myxococcales</taxon>
        <taxon>Cystobacterineae</taxon>
        <taxon>Myxococcaceae</taxon>
        <taxon>Myxococcus</taxon>
    </lineage>
</organism>
<evidence type="ECO:0000256" key="2">
    <source>
        <dbReference type="ARBA" id="ARBA00022741"/>
    </source>
</evidence>
<proteinExistence type="predicted"/>
<dbReference type="InterPro" id="IPR011009">
    <property type="entry name" value="Kinase-like_dom_sf"/>
</dbReference>